<evidence type="ECO:0000256" key="5">
    <source>
        <dbReference type="ARBA" id="ARBA00022843"/>
    </source>
</evidence>
<feature type="domain" description="G-protein coupled receptors family 1 profile" evidence="20">
    <location>
        <begin position="38"/>
        <end position="287"/>
    </location>
</feature>
<keyword evidence="14" id="KW-0449">Lipoprotein</keyword>
<evidence type="ECO:0000313" key="22">
    <source>
        <dbReference type="Proteomes" id="UP000694580"/>
    </source>
</evidence>
<keyword evidence="10" id="KW-1015">Disulfide bond</keyword>
<comment type="subcellular location">
    <subcellularLocation>
        <location evidence="1">Cell membrane</location>
        <topology evidence="1">Multi-pass membrane protein</topology>
    </subcellularLocation>
</comment>
<keyword evidence="22" id="KW-1185">Reference proteome</keyword>
<feature type="transmembrane region" description="Helical" evidence="19">
    <location>
        <begin position="229"/>
        <end position="255"/>
    </location>
</feature>
<evidence type="ECO:0000256" key="15">
    <source>
        <dbReference type="ARBA" id="ARBA00031493"/>
    </source>
</evidence>
<evidence type="ECO:0000256" key="4">
    <source>
        <dbReference type="ARBA" id="ARBA00022692"/>
    </source>
</evidence>
<accession>A0AAY4E6S4</accession>
<feature type="transmembrane region" description="Helical" evidence="19">
    <location>
        <begin position="144"/>
        <end position="166"/>
    </location>
</feature>
<dbReference type="Gene3D" id="1.20.1070.10">
    <property type="entry name" value="Rhodopsin 7-helix transmembrane proteins"/>
    <property type="match status" value="1"/>
</dbReference>
<keyword evidence="12" id="KW-0325">Glycoprotein</keyword>
<evidence type="ECO:0000256" key="7">
    <source>
        <dbReference type="ARBA" id="ARBA00023040"/>
    </source>
</evidence>
<feature type="transmembrane region" description="Helical" evidence="19">
    <location>
        <begin position="26"/>
        <end position="47"/>
    </location>
</feature>
<keyword evidence="11" id="KW-0675">Receptor</keyword>
<evidence type="ECO:0000256" key="10">
    <source>
        <dbReference type="ARBA" id="ARBA00023157"/>
    </source>
</evidence>
<keyword evidence="7" id="KW-0297">G-protein coupled receptor</keyword>
<keyword evidence="8 19" id="KW-0472">Membrane</keyword>
<dbReference type="Proteomes" id="UP000694580">
    <property type="component" value="Chromosome 5"/>
</dbReference>
<evidence type="ECO:0000256" key="3">
    <source>
        <dbReference type="ARBA" id="ARBA00022475"/>
    </source>
</evidence>
<keyword evidence="5" id="KW-0832">Ubl conjugation</keyword>
<evidence type="ECO:0000256" key="1">
    <source>
        <dbReference type="ARBA" id="ARBA00004651"/>
    </source>
</evidence>
<keyword evidence="6 19" id="KW-1133">Transmembrane helix</keyword>
<evidence type="ECO:0000259" key="20">
    <source>
        <dbReference type="PROSITE" id="PS50262"/>
    </source>
</evidence>
<evidence type="ECO:0000256" key="14">
    <source>
        <dbReference type="ARBA" id="ARBA00023288"/>
    </source>
</evidence>
<feature type="transmembrane region" description="Helical" evidence="19">
    <location>
        <begin position="172"/>
        <end position="190"/>
    </location>
</feature>
<dbReference type="InterPro" id="IPR017452">
    <property type="entry name" value="GPCR_Rhodpsn_7TM"/>
</dbReference>
<dbReference type="SUPFAM" id="SSF81321">
    <property type="entry name" value="Family A G protein-coupled receptor-like"/>
    <property type="match status" value="1"/>
</dbReference>
<evidence type="ECO:0000313" key="21">
    <source>
        <dbReference type="Ensembl" id="ENSDCDP00010052954.1"/>
    </source>
</evidence>
<evidence type="ECO:0000256" key="17">
    <source>
        <dbReference type="ARBA" id="ARBA00058340"/>
    </source>
</evidence>
<evidence type="ECO:0000256" key="12">
    <source>
        <dbReference type="ARBA" id="ARBA00023180"/>
    </source>
</evidence>
<organism evidence="21 22">
    <name type="scientific">Denticeps clupeoides</name>
    <name type="common">denticle herring</name>
    <dbReference type="NCBI Taxonomy" id="299321"/>
    <lineage>
        <taxon>Eukaryota</taxon>
        <taxon>Metazoa</taxon>
        <taxon>Chordata</taxon>
        <taxon>Craniata</taxon>
        <taxon>Vertebrata</taxon>
        <taxon>Euteleostomi</taxon>
        <taxon>Actinopterygii</taxon>
        <taxon>Neopterygii</taxon>
        <taxon>Teleostei</taxon>
        <taxon>Clupei</taxon>
        <taxon>Clupeiformes</taxon>
        <taxon>Denticipitoidei</taxon>
        <taxon>Denticipitidae</taxon>
        <taxon>Denticeps</taxon>
    </lineage>
</organism>
<dbReference type="GeneTree" id="ENSGT01140000282542"/>
<evidence type="ECO:0000256" key="13">
    <source>
        <dbReference type="ARBA" id="ARBA00023224"/>
    </source>
</evidence>
<keyword evidence="13" id="KW-0807">Transducer</keyword>
<dbReference type="Pfam" id="PF00001">
    <property type="entry name" value="7tm_1"/>
    <property type="match status" value="1"/>
</dbReference>
<dbReference type="InterPro" id="IPR000276">
    <property type="entry name" value="GPCR_Rhodpsn"/>
</dbReference>
<dbReference type="PRINTS" id="PR00520">
    <property type="entry name" value="ACTROPHINR"/>
</dbReference>
<comment type="subunit">
    <text evidence="18">Homodimer. Interacts with corticotropin (ACTH). Interacts with MRAP; this interaction targets MC2R to the plasma membrane. Interacts with MRAP2; competing with MRAP for binding to MC2R and impairing the binding of corticotropin (ACTH).</text>
</comment>
<dbReference type="SMART" id="SM01381">
    <property type="entry name" value="7TM_GPCR_Srsx"/>
    <property type="match status" value="1"/>
</dbReference>
<evidence type="ECO:0000256" key="16">
    <source>
        <dbReference type="ARBA" id="ARBA00031897"/>
    </source>
</evidence>
<reference evidence="21" key="2">
    <citation type="submission" date="2025-08" db="UniProtKB">
        <authorList>
            <consortium name="Ensembl"/>
        </authorList>
    </citation>
    <scope>IDENTIFICATION</scope>
</reference>
<dbReference type="PROSITE" id="PS50262">
    <property type="entry name" value="G_PROTEIN_RECEP_F1_2"/>
    <property type="match status" value="1"/>
</dbReference>
<dbReference type="InterPro" id="IPR001671">
    <property type="entry name" value="Melcrt_ACTH_rcpt"/>
</dbReference>
<dbReference type="GO" id="GO:0004978">
    <property type="term" value="F:corticotropin receptor activity"/>
    <property type="evidence" value="ECO:0007669"/>
    <property type="project" value="InterPro"/>
</dbReference>
<evidence type="ECO:0000256" key="2">
    <source>
        <dbReference type="ARBA" id="ARBA00017113"/>
    </source>
</evidence>
<evidence type="ECO:0000256" key="6">
    <source>
        <dbReference type="ARBA" id="ARBA00022989"/>
    </source>
</evidence>
<protein>
    <recommendedName>
        <fullName evidence="2">Adrenocorticotropic hormone receptor</fullName>
    </recommendedName>
    <alternativeName>
        <fullName evidence="16">Adrenocorticotropin receptor</fullName>
    </alternativeName>
    <alternativeName>
        <fullName evidence="15">Melanocortin receptor 2</fullName>
    </alternativeName>
</protein>
<evidence type="ECO:0000256" key="9">
    <source>
        <dbReference type="ARBA" id="ARBA00023139"/>
    </source>
</evidence>
<dbReference type="AlphaFoldDB" id="A0AAY4E6S4"/>
<dbReference type="PRINTS" id="PR00237">
    <property type="entry name" value="GPCRRHODOPSN"/>
</dbReference>
<comment type="function">
    <text evidence="17">Hormone receptor primarily expressed in adrenal cortex that plays a key role in regulating adrenocortical function. Upon corticotropin (ACTH) binding, facilitates the release of adrenal glucocorticoids, including cortisol and corticosterone. In addition, MC2R is required for fetal and neonatal adrenal gland development. Mechanistically, activates adenylate cyclase (cAMP), the MAPK cascade as well as the cAMP-dependent protein kinase A pathway leading to steroidogenic factor 1/NR5A1-mediated transcriptional activation.</text>
</comment>
<feature type="transmembrane region" description="Helical" evidence="19">
    <location>
        <begin position="59"/>
        <end position="82"/>
    </location>
</feature>
<reference evidence="21" key="3">
    <citation type="submission" date="2025-09" db="UniProtKB">
        <authorList>
            <consortium name="Ensembl"/>
        </authorList>
    </citation>
    <scope>IDENTIFICATION</scope>
</reference>
<dbReference type="Ensembl" id="ENSDCDT00010063450.1">
    <property type="protein sequence ID" value="ENSDCDP00010052954.1"/>
    <property type="gene ID" value="ENSDCDG00010030840.1"/>
</dbReference>
<keyword evidence="9" id="KW-0564">Palmitate</keyword>
<dbReference type="PANTHER" id="PTHR22750">
    <property type="entry name" value="G-PROTEIN COUPLED RECEPTOR"/>
    <property type="match status" value="1"/>
</dbReference>
<reference evidence="21 22" key="1">
    <citation type="submission" date="2020-06" db="EMBL/GenBank/DDBJ databases">
        <authorList>
            <consortium name="Wellcome Sanger Institute Data Sharing"/>
        </authorList>
    </citation>
    <scope>NUCLEOTIDE SEQUENCE [LARGE SCALE GENOMIC DNA]</scope>
</reference>
<feature type="transmembrane region" description="Helical" evidence="19">
    <location>
        <begin position="102"/>
        <end position="123"/>
    </location>
</feature>
<proteinExistence type="predicted"/>
<sequence>MSNDTTASTTSLGTVTDCPEIQVPHVVFLAIGVLSLAENLLVVLAVACNRKLHSPMYLFICNLAVFNTLSSLSTIWETIMLAVSSAGHLDPRGASERRLDDVMDALLCTSFLGSFCSFLAIAADRYATIFRALRYHVIVTGRRVAATLAVIWALCGTGGVLMVTYFHNTTVMVSFITLFLAALFLILLLYGHMFLLARKHAQNIATLPGRGGVAGGHTWRHGWRNMRAALTLMMLFGVFVACWAPFFLHLLLLVLCPLDPYCECYRSLFQPHLLLVVSHGAIDPAIYAFRSVEIRHAFWRMVLCASKSAFFN</sequence>
<dbReference type="GO" id="GO:0005886">
    <property type="term" value="C:plasma membrane"/>
    <property type="evidence" value="ECO:0007669"/>
    <property type="project" value="UniProtKB-SubCell"/>
</dbReference>
<keyword evidence="4 19" id="KW-0812">Transmembrane</keyword>
<dbReference type="InterPro" id="IPR001168">
    <property type="entry name" value="ACTH_rcpt"/>
</dbReference>
<evidence type="ECO:0000256" key="18">
    <source>
        <dbReference type="ARBA" id="ARBA00065360"/>
    </source>
</evidence>
<gene>
    <name evidence="21" type="primary">MC2R</name>
</gene>
<dbReference type="PRINTS" id="PR00534">
    <property type="entry name" value="MCRFAMILY"/>
</dbReference>
<evidence type="ECO:0000256" key="8">
    <source>
        <dbReference type="ARBA" id="ARBA00023136"/>
    </source>
</evidence>
<keyword evidence="3" id="KW-1003">Cell membrane</keyword>
<name>A0AAY4E6S4_9TELE</name>
<evidence type="ECO:0000256" key="19">
    <source>
        <dbReference type="SAM" id="Phobius"/>
    </source>
</evidence>
<evidence type="ECO:0000256" key="11">
    <source>
        <dbReference type="ARBA" id="ARBA00023170"/>
    </source>
</evidence>